<evidence type="ECO:0000256" key="4">
    <source>
        <dbReference type="ARBA" id="ARBA00022771"/>
    </source>
</evidence>
<keyword evidence="6" id="KW-0539">Nucleus</keyword>
<evidence type="ECO:0000256" key="9">
    <source>
        <dbReference type="SAM" id="MobiDB-lite"/>
    </source>
</evidence>
<keyword evidence="4 7" id="KW-0863">Zinc-finger</keyword>
<keyword evidence="3" id="KW-0677">Repeat</keyword>
<evidence type="ECO:0000256" key="7">
    <source>
        <dbReference type="PROSITE-ProRule" id="PRU00042"/>
    </source>
</evidence>
<dbReference type="FunFam" id="3.30.160.60:FF:002343">
    <property type="entry name" value="Zinc finger protein 33A"/>
    <property type="match status" value="1"/>
</dbReference>
<gene>
    <name evidence="12 13" type="primary">LOC120065352</name>
</gene>
<dbReference type="GeneID" id="120065352"/>
<evidence type="ECO:0000313" key="11">
    <source>
        <dbReference type="Proteomes" id="UP000808372"/>
    </source>
</evidence>
<evidence type="ECO:0000259" key="10">
    <source>
        <dbReference type="PROSITE" id="PS50157"/>
    </source>
</evidence>
<keyword evidence="8" id="KW-0175">Coiled coil</keyword>
<reference evidence="12 13" key="1">
    <citation type="submission" date="2025-04" db="UniProtKB">
        <authorList>
            <consortium name="RefSeq"/>
        </authorList>
    </citation>
    <scope>IDENTIFICATION</scope>
    <source>
        <tissue evidence="12 13">White muscle</tissue>
    </source>
</reference>
<dbReference type="SUPFAM" id="SSF57667">
    <property type="entry name" value="beta-beta-alpha zinc fingers"/>
    <property type="match status" value="2"/>
</dbReference>
<dbReference type="InterPro" id="IPR013087">
    <property type="entry name" value="Znf_C2H2_type"/>
</dbReference>
<dbReference type="FunFam" id="3.30.160.60:FF:001270">
    <property type="entry name" value="zinc finger protein 583 isoform X1"/>
    <property type="match status" value="1"/>
</dbReference>
<accession>A0A8U1H614</accession>
<dbReference type="GO" id="GO:0000981">
    <property type="term" value="F:DNA-binding transcription factor activity, RNA polymerase II-specific"/>
    <property type="evidence" value="ECO:0007669"/>
    <property type="project" value="TreeGrafter"/>
</dbReference>
<feature type="domain" description="C2H2-type" evidence="10">
    <location>
        <begin position="462"/>
        <end position="489"/>
    </location>
</feature>
<evidence type="ECO:0000256" key="1">
    <source>
        <dbReference type="ARBA" id="ARBA00004123"/>
    </source>
</evidence>
<dbReference type="Gene3D" id="3.30.160.60">
    <property type="entry name" value="Classic Zinc Finger"/>
    <property type="match status" value="2"/>
</dbReference>
<dbReference type="Pfam" id="PF00096">
    <property type="entry name" value="zf-C2H2"/>
    <property type="match status" value="1"/>
</dbReference>
<feature type="region of interest" description="Disordered" evidence="9">
    <location>
        <begin position="226"/>
        <end position="275"/>
    </location>
</feature>
<dbReference type="InterPro" id="IPR036236">
    <property type="entry name" value="Znf_C2H2_sf"/>
</dbReference>
<feature type="compositionally biased region" description="Polar residues" evidence="9">
    <location>
        <begin position="340"/>
        <end position="349"/>
    </location>
</feature>
<dbReference type="KEGG" id="snh:120065352"/>
<dbReference type="PANTHER" id="PTHR24388:SF104">
    <property type="entry name" value="AT-RICH BINDING PROTEIN-RELATED"/>
    <property type="match status" value="1"/>
</dbReference>
<evidence type="ECO:0000256" key="6">
    <source>
        <dbReference type="ARBA" id="ARBA00023242"/>
    </source>
</evidence>
<comment type="subcellular location">
    <subcellularLocation>
        <location evidence="1">Nucleus</location>
    </subcellularLocation>
</comment>
<evidence type="ECO:0000256" key="5">
    <source>
        <dbReference type="ARBA" id="ARBA00022833"/>
    </source>
</evidence>
<protein>
    <submittedName>
        <fullName evidence="12 13">Zinc finger and SCAN domain-containing protein 31-like isoform X1</fullName>
    </submittedName>
</protein>
<dbReference type="GO" id="GO:0008270">
    <property type="term" value="F:zinc ion binding"/>
    <property type="evidence" value="ECO:0007669"/>
    <property type="project" value="UniProtKB-KW"/>
</dbReference>
<evidence type="ECO:0000256" key="8">
    <source>
        <dbReference type="SAM" id="Coils"/>
    </source>
</evidence>
<feature type="compositionally biased region" description="Basic and acidic residues" evidence="9">
    <location>
        <begin position="312"/>
        <end position="332"/>
    </location>
</feature>
<evidence type="ECO:0000256" key="3">
    <source>
        <dbReference type="ARBA" id="ARBA00022737"/>
    </source>
</evidence>
<dbReference type="GO" id="GO:0000978">
    <property type="term" value="F:RNA polymerase II cis-regulatory region sequence-specific DNA binding"/>
    <property type="evidence" value="ECO:0007669"/>
    <property type="project" value="TreeGrafter"/>
</dbReference>
<keyword evidence="5" id="KW-0862">Zinc</keyword>
<dbReference type="PROSITE" id="PS00028">
    <property type="entry name" value="ZINC_FINGER_C2H2_1"/>
    <property type="match status" value="2"/>
</dbReference>
<sequence>MPGSTFKKCCACGGDIRVARRKCDLCGAAQQLKKKLESQKDHYNDNWARNTLKGNNVAKVLNTAHLLIHKLEKLGMVPLILVGRPNNPSIGWSDVLCPQGFKDQQAKTVEEIKLIFDTAMKALHEKITQEVAPTPVEDWPPPHYNHTCLPPTPLCSSLANADVGTLTKLTLLQVFLNERLPTVAAVEKTVSEYQEEISRSKEEIDRLRRLLDLAFKPDKKLHIADSQQLTLPVPEDIPPEQQDWSPCQGQEDPEPTQIKEEQEEFGTSQEEEQLEGLESDIKEFIFTLPCVKSEYDQDPPQPVYLPQTQTMENRERDSLPTKTTEQDIKTEPNGEGCSASEPTSESQPLSAVHPDCSAAQIGNSESDNGVDCGGLLSELQPFKSKRTWTKKGQSSQISTRVDKASELKVPLKAHTGERQHRCPVCSKYFLKTSNLKIHQRIHTGEKSIHTGENSFHTGEKPYQCKDCGKCFIRMGNLTEHMRIHTGQKLVWLIPNSKSS</sequence>
<dbReference type="PROSITE" id="PS50157">
    <property type="entry name" value="ZINC_FINGER_C2H2_2"/>
    <property type="match status" value="2"/>
</dbReference>
<keyword evidence="2" id="KW-0479">Metal-binding</keyword>
<evidence type="ECO:0000313" key="12">
    <source>
        <dbReference type="RefSeq" id="XP_038872203.1"/>
    </source>
</evidence>
<dbReference type="RefSeq" id="XP_038872204.1">
    <property type="nucleotide sequence ID" value="XM_039016276.1"/>
</dbReference>
<organism evidence="11 13">
    <name type="scientific">Salvelinus namaycush</name>
    <name type="common">Lake trout</name>
    <name type="synonym">Salmo namaycush</name>
    <dbReference type="NCBI Taxonomy" id="8040"/>
    <lineage>
        <taxon>Eukaryota</taxon>
        <taxon>Metazoa</taxon>
        <taxon>Chordata</taxon>
        <taxon>Craniata</taxon>
        <taxon>Vertebrata</taxon>
        <taxon>Euteleostomi</taxon>
        <taxon>Actinopterygii</taxon>
        <taxon>Neopterygii</taxon>
        <taxon>Teleostei</taxon>
        <taxon>Protacanthopterygii</taxon>
        <taxon>Salmoniformes</taxon>
        <taxon>Salmonidae</taxon>
        <taxon>Salmoninae</taxon>
        <taxon>Salvelinus</taxon>
    </lineage>
</organism>
<dbReference type="PANTHER" id="PTHR24388">
    <property type="entry name" value="ZINC FINGER PROTEIN"/>
    <property type="match status" value="1"/>
</dbReference>
<evidence type="ECO:0000313" key="13">
    <source>
        <dbReference type="RefSeq" id="XP_038872204.1"/>
    </source>
</evidence>
<dbReference type="InterPro" id="IPR050527">
    <property type="entry name" value="Snail/Krueppel_Znf"/>
</dbReference>
<dbReference type="Proteomes" id="UP000808372">
    <property type="component" value="Chromosome 20"/>
</dbReference>
<keyword evidence="11" id="KW-1185">Reference proteome</keyword>
<feature type="coiled-coil region" evidence="8">
    <location>
        <begin position="183"/>
        <end position="210"/>
    </location>
</feature>
<feature type="region of interest" description="Disordered" evidence="9">
    <location>
        <begin position="293"/>
        <end position="353"/>
    </location>
</feature>
<dbReference type="SMART" id="SM00355">
    <property type="entry name" value="ZnF_C2H2"/>
    <property type="match status" value="2"/>
</dbReference>
<dbReference type="RefSeq" id="XP_038872203.1">
    <property type="nucleotide sequence ID" value="XM_039016275.1"/>
</dbReference>
<dbReference type="GO" id="GO:0005634">
    <property type="term" value="C:nucleus"/>
    <property type="evidence" value="ECO:0007669"/>
    <property type="project" value="UniProtKB-SubCell"/>
</dbReference>
<feature type="domain" description="C2H2-type" evidence="10">
    <location>
        <begin position="420"/>
        <end position="447"/>
    </location>
</feature>
<feature type="compositionally biased region" description="Acidic residues" evidence="9">
    <location>
        <begin position="261"/>
        <end position="275"/>
    </location>
</feature>
<evidence type="ECO:0000256" key="2">
    <source>
        <dbReference type="ARBA" id="ARBA00022723"/>
    </source>
</evidence>
<dbReference type="AlphaFoldDB" id="A0A8U1H614"/>
<proteinExistence type="predicted"/>
<name>A0A8U1H614_SALNM</name>